<accession>X1AT55</accession>
<dbReference type="InterPro" id="IPR045864">
    <property type="entry name" value="aa-tRNA-synth_II/BPL/LPL"/>
</dbReference>
<name>X1AT55_9ZZZZ</name>
<sequence>MAKKKKEAPLTGITVSKEDDFSGWYTELITKAELADIRYNLKWYIKELAFV</sequence>
<dbReference type="AlphaFoldDB" id="X1AT55"/>
<protein>
    <submittedName>
        <fullName evidence="1">Uncharacterized protein</fullName>
    </submittedName>
</protein>
<gene>
    <name evidence="1" type="ORF">S01H4_17593</name>
</gene>
<proteinExistence type="predicted"/>
<dbReference type="EMBL" id="BART01007762">
    <property type="protein sequence ID" value="GAG63036.1"/>
    <property type="molecule type" value="Genomic_DNA"/>
</dbReference>
<dbReference type="Gene3D" id="3.30.930.10">
    <property type="entry name" value="Bira Bifunctional Protein, Domain 2"/>
    <property type="match status" value="1"/>
</dbReference>
<evidence type="ECO:0000313" key="1">
    <source>
        <dbReference type="EMBL" id="GAG63036.1"/>
    </source>
</evidence>
<comment type="caution">
    <text evidence="1">The sequence shown here is derived from an EMBL/GenBank/DDBJ whole genome shotgun (WGS) entry which is preliminary data.</text>
</comment>
<organism evidence="1">
    <name type="scientific">marine sediment metagenome</name>
    <dbReference type="NCBI Taxonomy" id="412755"/>
    <lineage>
        <taxon>unclassified sequences</taxon>
        <taxon>metagenomes</taxon>
        <taxon>ecological metagenomes</taxon>
    </lineage>
</organism>
<reference evidence="1" key="1">
    <citation type="journal article" date="2014" name="Front. Microbiol.">
        <title>High frequency of phylogenetically diverse reductive dehalogenase-homologous genes in deep subseafloor sedimentary metagenomes.</title>
        <authorList>
            <person name="Kawai M."/>
            <person name="Futagami T."/>
            <person name="Toyoda A."/>
            <person name="Takaki Y."/>
            <person name="Nishi S."/>
            <person name="Hori S."/>
            <person name="Arai W."/>
            <person name="Tsubouchi T."/>
            <person name="Morono Y."/>
            <person name="Uchiyama I."/>
            <person name="Ito T."/>
            <person name="Fujiyama A."/>
            <person name="Inagaki F."/>
            <person name="Takami H."/>
        </authorList>
    </citation>
    <scope>NUCLEOTIDE SEQUENCE</scope>
    <source>
        <strain evidence="1">Expedition CK06-06</strain>
    </source>
</reference>